<evidence type="ECO:0000256" key="1">
    <source>
        <dbReference type="SAM" id="MobiDB-lite"/>
    </source>
</evidence>
<evidence type="ECO:0000313" key="3">
    <source>
        <dbReference type="Proteomes" id="UP000324222"/>
    </source>
</evidence>
<keyword evidence="3" id="KW-1185">Reference proteome</keyword>
<feature type="compositionally biased region" description="Low complexity" evidence="1">
    <location>
        <begin position="89"/>
        <end position="98"/>
    </location>
</feature>
<dbReference type="EMBL" id="VSRR010000774">
    <property type="protein sequence ID" value="MPC19480.1"/>
    <property type="molecule type" value="Genomic_DNA"/>
</dbReference>
<gene>
    <name evidence="2" type="ORF">E2C01_012395</name>
</gene>
<name>A0A5B7DDR2_PORTR</name>
<accession>A0A5B7DDR2</accession>
<evidence type="ECO:0000313" key="2">
    <source>
        <dbReference type="EMBL" id="MPC19480.1"/>
    </source>
</evidence>
<dbReference type="Proteomes" id="UP000324222">
    <property type="component" value="Unassembled WGS sequence"/>
</dbReference>
<feature type="region of interest" description="Disordered" evidence="1">
    <location>
        <begin position="82"/>
        <end position="113"/>
    </location>
</feature>
<organism evidence="2 3">
    <name type="scientific">Portunus trituberculatus</name>
    <name type="common">Swimming crab</name>
    <name type="synonym">Neptunus trituberculatus</name>
    <dbReference type="NCBI Taxonomy" id="210409"/>
    <lineage>
        <taxon>Eukaryota</taxon>
        <taxon>Metazoa</taxon>
        <taxon>Ecdysozoa</taxon>
        <taxon>Arthropoda</taxon>
        <taxon>Crustacea</taxon>
        <taxon>Multicrustacea</taxon>
        <taxon>Malacostraca</taxon>
        <taxon>Eumalacostraca</taxon>
        <taxon>Eucarida</taxon>
        <taxon>Decapoda</taxon>
        <taxon>Pleocyemata</taxon>
        <taxon>Brachyura</taxon>
        <taxon>Eubrachyura</taxon>
        <taxon>Portunoidea</taxon>
        <taxon>Portunidae</taxon>
        <taxon>Portuninae</taxon>
        <taxon>Portunus</taxon>
    </lineage>
</organism>
<sequence>MVTSVTSPRLSVCLSACLCVVKCPAASRPRPRHAVEVKFPSCKFFECILVAGAGNKSWLCEELLDSQILLYHKVQGTDLTLTPRRTCRGRSPVSPPLSRSRRVGRPAGQQLPCPESGLTQLLGPFSSVAASPLSPAGRMALSAARQPGPHTLFGGFGGKLVPPSSSPPSSPLMAAAAAVTVPPDPLYITPHQQAGRGRYRQDRIRAQMSLLKAETASLESVLESGTLSDLEAAKVEVKISCRRSEAERLQKELERLISGQLRQRKFRERMRKKMAAASSATVPDSA</sequence>
<dbReference type="AlphaFoldDB" id="A0A5B7DDR2"/>
<protein>
    <submittedName>
        <fullName evidence="2">Uncharacterized protein</fullName>
    </submittedName>
</protein>
<proteinExistence type="predicted"/>
<reference evidence="2 3" key="1">
    <citation type="submission" date="2019-05" db="EMBL/GenBank/DDBJ databases">
        <title>Another draft genome of Portunus trituberculatus and its Hox gene families provides insights of decapod evolution.</title>
        <authorList>
            <person name="Jeong J.-H."/>
            <person name="Song I."/>
            <person name="Kim S."/>
            <person name="Choi T."/>
            <person name="Kim D."/>
            <person name="Ryu S."/>
            <person name="Kim W."/>
        </authorList>
    </citation>
    <scope>NUCLEOTIDE SEQUENCE [LARGE SCALE GENOMIC DNA]</scope>
    <source>
        <tissue evidence="2">Muscle</tissue>
    </source>
</reference>
<comment type="caution">
    <text evidence="2">The sequence shown here is derived from an EMBL/GenBank/DDBJ whole genome shotgun (WGS) entry which is preliminary data.</text>
</comment>